<dbReference type="Proteomes" id="UP000739538">
    <property type="component" value="Unassembled WGS sequence"/>
</dbReference>
<dbReference type="InterPro" id="IPR017924">
    <property type="entry name" value="RNA-binding_YhbY"/>
</dbReference>
<organism evidence="5 6">
    <name type="scientific">Eiseniibacteriota bacterium</name>
    <dbReference type="NCBI Taxonomy" id="2212470"/>
    <lineage>
        <taxon>Bacteria</taxon>
        <taxon>Candidatus Eiseniibacteriota</taxon>
    </lineage>
</organism>
<dbReference type="SMART" id="SM01103">
    <property type="entry name" value="CRS1_YhbY"/>
    <property type="match status" value="1"/>
</dbReference>
<evidence type="ECO:0000256" key="1">
    <source>
        <dbReference type="ARBA" id="ARBA00022884"/>
    </source>
</evidence>
<gene>
    <name evidence="5" type="primary">yhbY</name>
    <name evidence="5" type="ORF">KDA27_15260</name>
</gene>
<evidence type="ECO:0000313" key="5">
    <source>
        <dbReference type="EMBL" id="MCA9757162.1"/>
    </source>
</evidence>
<reference evidence="5" key="2">
    <citation type="journal article" date="2021" name="Microbiome">
        <title>Successional dynamics and alternative stable states in a saline activated sludge microbial community over 9 years.</title>
        <authorList>
            <person name="Wang Y."/>
            <person name="Ye J."/>
            <person name="Ju F."/>
            <person name="Liu L."/>
            <person name="Boyd J.A."/>
            <person name="Deng Y."/>
            <person name="Parks D.H."/>
            <person name="Jiang X."/>
            <person name="Yin X."/>
            <person name="Woodcroft B.J."/>
            <person name="Tyson G.W."/>
            <person name="Hugenholtz P."/>
            <person name="Polz M.F."/>
            <person name="Zhang T."/>
        </authorList>
    </citation>
    <scope>NUCLEOTIDE SEQUENCE</scope>
    <source>
        <strain evidence="5">HKST-UBA02</strain>
    </source>
</reference>
<proteinExistence type="predicted"/>
<protein>
    <submittedName>
        <fullName evidence="5">Ribosome assembly RNA-binding protein YhbY</fullName>
    </submittedName>
</protein>
<dbReference type="InterPro" id="IPR001890">
    <property type="entry name" value="RNA-binding_CRM"/>
</dbReference>
<dbReference type="EMBL" id="JAGQHS010000085">
    <property type="protein sequence ID" value="MCA9757162.1"/>
    <property type="molecule type" value="Genomic_DNA"/>
</dbReference>
<dbReference type="SUPFAM" id="SSF75471">
    <property type="entry name" value="YhbY-like"/>
    <property type="match status" value="1"/>
</dbReference>
<sequence length="112" mass="12393">MTDSASAAPNRFGLTGKDKRHLRSLGNQMRPAVMIGQEGLTDAVFRAIDQAHRGNELIKLKILEPGDVDRKAIARELDDRSDSQVVGMVGGTILLYRRKKEPKILLPSKDVE</sequence>
<dbReference type="NCBIfam" id="TIGR00253">
    <property type="entry name" value="RNA_bind_YhbY"/>
    <property type="match status" value="1"/>
</dbReference>
<dbReference type="PANTHER" id="PTHR40065">
    <property type="entry name" value="RNA-BINDING PROTEIN YHBY"/>
    <property type="match status" value="1"/>
</dbReference>
<dbReference type="Gene3D" id="3.30.110.60">
    <property type="entry name" value="YhbY-like"/>
    <property type="match status" value="1"/>
</dbReference>
<feature type="domain" description="CRM" evidence="4">
    <location>
        <begin position="12"/>
        <end position="108"/>
    </location>
</feature>
<comment type="caution">
    <text evidence="5">The sequence shown here is derived from an EMBL/GenBank/DDBJ whole genome shotgun (WGS) entry which is preliminary data.</text>
</comment>
<evidence type="ECO:0000313" key="6">
    <source>
        <dbReference type="Proteomes" id="UP000739538"/>
    </source>
</evidence>
<reference evidence="5" key="1">
    <citation type="submission" date="2020-04" db="EMBL/GenBank/DDBJ databases">
        <authorList>
            <person name="Zhang T."/>
        </authorList>
    </citation>
    <scope>NUCLEOTIDE SEQUENCE</scope>
    <source>
        <strain evidence="5">HKST-UBA02</strain>
    </source>
</reference>
<accession>A0A956SDZ1</accession>
<evidence type="ECO:0000256" key="3">
    <source>
        <dbReference type="SAM" id="MobiDB-lite"/>
    </source>
</evidence>
<dbReference type="PROSITE" id="PS51295">
    <property type="entry name" value="CRM"/>
    <property type="match status" value="1"/>
</dbReference>
<dbReference type="InterPro" id="IPR035920">
    <property type="entry name" value="YhbY-like_sf"/>
</dbReference>
<evidence type="ECO:0000259" key="4">
    <source>
        <dbReference type="PROSITE" id="PS51295"/>
    </source>
</evidence>
<dbReference type="AlphaFoldDB" id="A0A956SDZ1"/>
<dbReference type="GO" id="GO:0003723">
    <property type="term" value="F:RNA binding"/>
    <property type="evidence" value="ECO:0007669"/>
    <property type="project" value="UniProtKB-UniRule"/>
</dbReference>
<keyword evidence="1 2" id="KW-0694">RNA-binding</keyword>
<feature type="region of interest" description="Disordered" evidence="3">
    <location>
        <begin position="1"/>
        <end position="21"/>
    </location>
</feature>
<dbReference type="Pfam" id="PF01985">
    <property type="entry name" value="CRS1_YhbY"/>
    <property type="match status" value="1"/>
</dbReference>
<name>A0A956SDZ1_UNCEI</name>
<evidence type="ECO:0000256" key="2">
    <source>
        <dbReference type="PROSITE-ProRule" id="PRU00626"/>
    </source>
</evidence>
<dbReference type="InterPro" id="IPR051925">
    <property type="entry name" value="RNA-binding_domain"/>
</dbReference>
<dbReference type="PANTHER" id="PTHR40065:SF3">
    <property type="entry name" value="RNA-BINDING PROTEIN YHBY"/>
    <property type="match status" value="1"/>
</dbReference>